<dbReference type="Proteomes" id="UP001433508">
    <property type="component" value="Unassembled WGS sequence"/>
</dbReference>
<proteinExistence type="predicted"/>
<evidence type="ECO:0000313" key="2">
    <source>
        <dbReference type="Proteomes" id="UP001433508"/>
    </source>
</evidence>
<gene>
    <name evidence="1" type="ORF">V1525DRAFT_418373</name>
</gene>
<dbReference type="EMBL" id="MU971354">
    <property type="protein sequence ID" value="KAK9238580.1"/>
    <property type="molecule type" value="Genomic_DNA"/>
</dbReference>
<evidence type="ECO:0000313" key="1">
    <source>
        <dbReference type="EMBL" id="KAK9238580.1"/>
    </source>
</evidence>
<reference evidence="2" key="1">
    <citation type="journal article" date="2024" name="Front. Bioeng. Biotechnol.">
        <title>Genome-scale model development and genomic sequencing of the oleaginous clade Lipomyces.</title>
        <authorList>
            <person name="Czajka J.J."/>
            <person name="Han Y."/>
            <person name="Kim J."/>
            <person name="Mondo S.J."/>
            <person name="Hofstad B.A."/>
            <person name="Robles A."/>
            <person name="Haridas S."/>
            <person name="Riley R."/>
            <person name="LaButti K."/>
            <person name="Pangilinan J."/>
            <person name="Andreopoulos W."/>
            <person name="Lipzen A."/>
            <person name="Yan J."/>
            <person name="Wang M."/>
            <person name="Ng V."/>
            <person name="Grigoriev I.V."/>
            <person name="Spatafora J.W."/>
            <person name="Magnuson J.K."/>
            <person name="Baker S.E."/>
            <person name="Pomraning K.R."/>
        </authorList>
    </citation>
    <scope>NUCLEOTIDE SEQUENCE [LARGE SCALE GENOMIC DNA]</scope>
    <source>
        <strain evidence="2">CBS 7786</strain>
    </source>
</reference>
<name>A0ACC3T4U6_LIPKO</name>
<protein>
    <submittedName>
        <fullName evidence="1">Uncharacterized protein</fullName>
    </submittedName>
</protein>
<accession>A0ACC3T4U6</accession>
<comment type="caution">
    <text evidence="1">The sequence shown here is derived from an EMBL/GenBank/DDBJ whole genome shotgun (WGS) entry which is preliminary data.</text>
</comment>
<organism evidence="1 2">
    <name type="scientific">Lipomyces kononenkoae</name>
    <name type="common">Yeast</name>
    <dbReference type="NCBI Taxonomy" id="34357"/>
    <lineage>
        <taxon>Eukaryota</taxon>
        <taxon>Fungi</taxon>
        <taxon>Dikarya</taxon>
        <taxon>Ascomycota</taxon>
        <taxon>Saccharomycotina</taxon>
        <taxon>Lipomycetes</taxon>
        <taxon>Lipomycetales</taxon>
        <taxon>Lipomycetaceae</taxon>
        <taxon>Lipomyces</taxon>
    </lineage>
</organism>
<keyword evidence="2" id="KW-1185">Reference proteome</keyword>
<sequence>MTAIQQTISPISLPSKEQFQMDDATTEVSGVHLSTEVAIRGAALPSTQAAVLTPIVGKELDLQYTEKLPMRPPGKDEVTVRIAWTGLEINITVIIKDACFSLGPEPGFPSRDHVAGHEGIGIVVRSRDQSLMHRPVATRYIGSTCGSCHYCVKGLIESCPNQTNFPKQHGGTYQQYITVPWSSLMPLADWVFGESSKISPALYAGALCSGSAALKSLRSANVRPGDVVIISGILGAIGHFAGMIAKRIFQARVIGVDWDWKYQQLPRSFAGENIYDRFVPACVTPNDQIPWDKFLKAILRACNELRGAKLDDDTLMGDTVIVSASSTSGFDRLSDLVSDGGSIICVGVPRGECSVKVPLATLVERQLRLQGTLMGGWEEARQVMDWIRSGLIKPEVTEIRLNDVGKYLSDCIDFKTIGKVVVRVNDHQSSA</sequence>